<dbReference type="Ensembl" id="ENSCVAT00000008932.1">
    <property type="protein sequence ID" value="ENSCVAP00000022588.1"/>
    <property type="gene ID" value="ENSCVAG00000005397.1"/>
</dbReference>
<sequence>MEIRQTMKLLYVFVSVSSESRGQVKVNQPLAVRADLGGSVSISCRTSQTVHGSVHLAWYQQKDGGTPKDAPKLLIYNAYSRQSGVSDRFSGSYSGTDFTLTISRFQAEDVGVYYCQQDSSLPK</sequence>
<dbReference type="OMA" id="VXVSSES"/>
<dbReference type="SUPFAM" id="SSF48726">
    <property type="entry name" value="Immunoglobulin"/>
    <property type="match status" value="1"/>
</dbReference>
<dbReference type="GeneTree" id="ENSGT00940000154869"/>
<evidence type="ECO:0000313" key="2">
    <source>
        <dbReference type="Ensembl" id="ENSCVAP00000022588.1"/>
    </source>
</evidence>
<dbReference type="Proteomes" id="UP000265020">
    <property type="component" value="Unassembled WGS sequence"/>
</dbReference>
<dbReference type="AlphaFoldDB" id="A0A3Q2DS77"/>
<dbReference type="SMART" id="SM00406">
    <property type="entry name" value="IGv"/>
    <property type="match status" value="1"/>
</dbReference>
<dbReference type="InterPro" id="IPR013106">
    <property type="entry name" value="Ig_V-set"/>
</dbReference>
<reference evidence="2" key="2">
    <citation type="submission" date="2025-09" db="UniProtKB">
        <authorList>
            <consortium name="Ensembl"/>
        </authorList>
    </citation>
    <scope>IDENTIFICATION</scope>
</reference>
<dbReference type="FunFam" id="2.60.40.10:FF:001230">
    <property type="entry name" value="Immunoglobulin kappa variable 8-16"/>
    <property type="match status" value="1"/>
</dbReference>
<reference evidence="2" key="1">
    <citation type="submission" date="2025-08" db="UniProtKB">
        <authorList>
            <consortium name="Ensembl"/>
        </authorList>
    </citation>
    <scope>IDENTIFICATION</scope>
</reference>
<dbReference type="InterPro" id="IPR013783">
    <property type="entry name" value="Ig-like_fold"/>
</dbReference>
<dbReference type="InterPro" id="IPR050150">
    <property type="entry name" value="IgV_Light_Chain"/>
</dbReference>
<dbReference type="PANTHER" id="PTHR23267">
    <property type="entry name" value="IMMUNOGLOBULIN LIGHT CHAIN"/>
    <property type="match status" value="1"/>
</dbReference>
<evidence type="ECO:0000259" key="1">
    <source>
        <dbReference type="PROSITE" id="PS50835"/>
    </source>
</evidence>
<keyword evidence="3" id="KW-1185">Reference proteome</keyword>
<dbReference type="Pfam" id="PF07686">
    <property type="entry name" value="V-set"/>
    <property type="match status" value="1"/>
</dbReference>
<name>A0A3Q2DS77_CYPVA</name>
<accession>A0A3Q2DS77</accession>
<dbReference type="Gene3D" id="2.60.40.10">
    <property type="entry name" value="Immunoglobulins"/>
    <property type="match status" value="1"/>
</dbReference>
<dbReference type="InterPro" id="IPR036179">
    <property type="entry name" value="Ig-like_dom_sf"/>
</dbReference>
<organism evidence="2 3">
    <name type="scientific">Cyprinodon variegatus</name>
    <name type="common">Sheepshead minnow</name>
    <dbReference type="NCBI Taxonomy" id="28743"/>
    <lineage>
        <taxon>Eukaryota</taxon>
        <taxon>Metazoa</taxon>
        <taxon>Chordata</taxon>
        <taxon>Craniata</taxon>
        <taxon>Vertebrata</taxon>
        <taxon>Euteleostomi</taxon>
        <taxon>Actinopterygii</taxon>
        <taxon>Neopterygii</taxon>
        <taxon>Teleostei</taxon>
        <taxon>Neoteleostei</taxon>
        <taxon>Acanthomorphata</taxon>
        <taxon>Ovalentaria</taxon>
        <taxon>Atherinomorphae</taxon>
        <taxon>Cyprinodontiformes</taxon>
        <taxon>Cyprinodontidae</taxon>
        <taxon>Cyprinodon</taxon>
    </lineage>
</organism>
<feature type="domain" description="Ig-like" evidence="1">
    <location>
        <begin position="37"/>
        <end position="123"/>
    </location>
</feature>
<dbReference type="PROSITE" id="PS50835">
    <property type="entry name" value="IG_LIKE"/>
    <property type="match status" value="1"/>
</dbReference>
<evidence type="ECO:0000313" key="3">
    <source>
        <dbReference type="Proteomes" id="UP000265020"/>
    </source>
</evidence>
<protein>
    <recommendedName>
        <fullName evidence="1">Ig-like domain-containing protein</fullName>
    </recommendedName>
</protein>
<dbReference type="InterPro" id="IPR007110">
    <property type="entry name" value="Ig-like_dom"/>
</dbReference>
<proteinExistence type="predicted"/>